<gene>
    <name evidence="3" type="ORF">PPROV_000654400</name>
</gene>
<dbReference type="PANTHER" id="PTHR47578:SF1">
    <property type="entry name" value="THIOREDOXIN-LIKE PROTEIN CDSP32, CHLOROPLASTIC"/>
    <property type="match status" value="1"/>
</dbReference>
<dbReference type="SUPFAM" id="SSF52833">
    <property type="entry name" value="Thioredoxin-like"/>
    <property type="match status" value="2"/>
</dbReference>
<proteinExistence type="predicted"/>
<dbReference type="OrthoDB" id="10263751at2759"/>
<dbReference type="EMBL" id="BNJQ01000018">
    <property type="protein sequence ID" value="GHP07802.1"/>
    <property type="molecule type" value="Genomic_DNA"/>
</dbReference>
<feature type="domain" description="Thioredoxin" evidence="2">
    <location>
        <begin position="83"/>
        <end position="143"/>
    </location>
</feature>
<evidence type="ECO:0000259" key="2">
    <source>
        <dbReference type="Pfam" id="PF00085"/>
    </source>
</evidence>
<dbReference type="PANTHER" id="PTHR47578">
    <property type="entry name" value="THIOREDOXIN-LIKE PROTEIN CDSP32, CHLOROPLASTIC"/>
    <property type="match status" value="1"/>
</dbReference>
<dbReference type="Proteomes" id="UP000660262">
    <property type="component" value="Unassembled WGS sequence"/>
</dbReference>
<dbReference type="InterPro" id="IPR013766">
    <property type="entry name" value="Thioredoxin_domain"/>
</dbReference>
<dbReference type="InterPro" id="IPR044192">
    <property type="entry name" value="CDSP32"/>
</dbReference>
<feature type="region of interest" description="Disordered" evidence="1">
    <location>
        <begin position="298"/>
        <end position="332"/>
    </location>
</feature>
<evidence type="ECO:0000256" key="1">
    <source>
        <dbReference type="SAM" id="MobiDB-lite"/>
    </source>
</evidence>
<keyword evidence="4" id="KW-1185">Reference proteome</keyword>
<evidence type="ECO:0000313" key="3">
    <source>
        <dbReference type="EMBL" id="GHP07802.1"/>
    </source>
</evidence>
<feature type="compositionally biased region" description="Basic and acidic residues" evidence="1">
    <location>
        <begin position="315"/>
        <end position="332"/>
    </location>
</feature>
<dbReference type="InterPro" id="IPR036249">
    <property type="entry name" value="Thioredoxin-like_sf"/>
</dbReference>
<name>A0A830HLP5_9CHLO</name>
<dbReference type="GO" id="GO:0016671">
    <property type="term" value="F:oxidoreductase activity, acting on a sulfur group of donors, disulfide as acceptor"/>
    <property type="evidence" value="ECO:0007669"/>
    <property type="project" value="InterPro"/>
</dbReference>
<dbReference type="AlphaFoldDB" id="A0A830HLP5"/>
<comment type="caution">
    <text evidence="3">The sequence shown here is derived from an EMBL/GenBank/DDBJ whole genome shotgun (WGS) entry which is preliminary data.</text>
</comment>
<sequence>MQNIPELNSVVERRTRETARVNERAKTVSSKVEFDAAMTLAEDKLVIVEVYSQDECDVGDPESWGAAPTFNTSSEAHDALMEPCARLHSTISRVARECGDVEFVLLDVGDAETKALAAELNVSTIPTVQFWRGGQMIHEAKGAPGAMAAVPEGALYFGDQMAGGADASEYVEAIKSQQDLNDFINRCDLPQEGIRGVQLQVPCEKQLAVLDVSQLNGCENCMHIYPAVVALAKNTAGAVRWSRLLLDESAEAKSVAQSLNANATPTFVFWVGGREVGRISTADRAVLMQAVLETQQKFGVPLPQPPPRKRMSTAEAKEIARQKREQQKKSAW</sequence>
<organism evidence="3 4">
    <name type="scientific">Pycnococcus provasolii</name>
    <dbReference type="NCBI Taxonomy" id="41880"/>
    <lineage>
        <taxon>Eukaryota</taxon>
        <taxon>Viridiplantae</taxon>
        <taxon>Chlorophyta</taxon>
        <taxon>Pseudoscourfieldiophyceae</taxon>
        <taxon>Pseudoscourfieldiales</taxon>
        <taxon>Pycnococcaceae</taxon>
        <taxon>Pycnococcus</taxon>
    </lineage>
</organism>
<dbReference type="Gene3D" id="3.40.30.10">
    <property type="entry name" value="Glutaredoxin"/>
    <property type="match status" value="2"/>
</dbReference>
<dbReference type="CDD" id="cd02947">
    <property type="entry name" value="TRX_family"/>
    <property type="match status" value="1"/>
</dbReference>
<dbReference type="Pfam" id="PF00085">
    <property type="entry name" value="Thioredoxin"/>
    <property type="match status" value="1"/>
</dbReference>
<protein>
    <submittedName>
        <fullName evidence="3">Cdsp32p protein</fullName>
    </submittedName>
</protein>
<accession>A0A830HLP5</accession>
<reference evidence="3" key="1">
    <citation type="submission" date="2020-10" db="EMBL/GenBank/DDBJ databases">
        <title>Unveiling of a novel bifunctional photoreceptor, Dualchrome1, isolated from a cosmopolitan green alga.</title>
        <authorList>
            <person name="Suzuki S."/>
            <person name="Kawachi M."/>
        </authorList>
    </citation>
    <scope>NUCLEOTIDE SEQUENCE</scope>
    <source>
        <strain evidence="3">NIES 2893</strain>
    </source>
</reference>
<evidence type="ECO:0000313" key="4">
    <source>
        <dbReference type="Proteomes" id="UP000660262"/>
    </source>
</evidence>